<dbReference type="InterPro" id="IPR036073">
    <property type="entry name" value="Desulfoferrodoxin_Fe-bd_dom_sf"/>
</dbReference>
<dbReference type="STRING" id="460384.SAMN05216313_12276"/>
<dbReference type="SUPFAM" id="SSF47413">
    <property type="entry name" value="lambda repressor-like DNA-binding domains"/>
    <property type="match status" value="1"/>
</dbReference>
<feature type="domain" description="HTH cro/C1-type" evidence="2">
    <location>
        <begin position="10"/>
        <end position="64"/>
    </location>
</feature>
<gene>
    <name evidence="3" type="ORF">SAMN05216313_12276</name>
</gene>
<organism evidence="3 4">
    <name type="scientific">Enterocloster lavalensis</name>
    <dbReference type="NCBI Taxonomy" id="460384"/>
    <lineage>
        <taxon>Bacteria</taxon>
        <taxon>Bacillati</taxon>
        <taxon>Bacillota</taxon>
        <taxon>Clostridia</taxon>
        <taxon>Lachnospirales</taxon>
        <taxon>Lachnospiraceae</taxon>
        <taxon>Enterocloster</taxon>
    </lineage>
</organism>
<dbReference type="InterPro" id="IPR010982">
    <property type="entry name" value="Lambda_DNA-bd_dom_sf"/>
</dbReference>
<dbReference type="SUPFAM" id="SSF49367">
    <property type="entry name" value="Superoxide reductase-like"/>
    <property type="match status" value="1"/>
</dbReference>
<keyword evidence="1" id="KW-0238">DNA-binding</keyword>
<dbReference type="PROSITE" id="PS50943">
    <property type="entry name" value="HTH_CROC1"/>
    <property type="match status" value="1"/>
</dbReference>
<dbReference type="Gene3D" id="1.10.260.40">
    <property type="entry name" value="lambda repressor-like DNA-binding domains"/>
    <property type="match status" value="1"/>
</dbReference>
<dbReference type="Proteomes" id="UP000198508">
    <property type="component" value="Unassembled WGS sequence"/>
</dbReference>
<dbReference type="GO" id="GO:0003677">
    <property type="term" value="F:DNA binding"/>
    <property type="evidence" value="ECO:0007669"/>
    <property type="project" value="UniProtKB-KW"/>
</dbReference>
<dbReference type="CDD" id="cd00093">
    <property type="entry name" value="HTH_XRE"/>
    <property type="match status" value="1"/>
</dbReference>
<dbReference type="PANTHER" id="PTHR46558">
    <property type="entry name" value="TRACRIPTIONAL REGULATORY PROTEIN-RELATED-RELATED"/>
    <property type="match status" value="1"/>
</dbReference>
<name>A0A1I0INJ6_9FIRM</name>
<evidence type="ECO:0000256" key="1">
    <source>
        <dbReference type="ARBA" id="ARBA00023125"/>
    </source>
</evidence>
<evidence type="ECO:0000313" key="3">
    <source>
        <dbReference type="EMBL" id="SET98416.1"/>
    </source>
</evidence>
<protein>
    <submittedName>
        <fullName evidence="3">Helix-turn-helix</fullName>
    </submittedName>
</protein>
<keyword evidence="4" id="KW-1185">Reference proteome</keyword>
<proteinExistence type="predicted"/>
<dbReference type="SMART" id="SM00530">
    <property type="entry name" value="HTH_XRE"/>
    <property type="match status" value="1"/>
</dbReference>
<dbReference type="AlphaFoldDB" id="A0A1I0INJ6"/>
<dbReference type="GeneID" id="93277781"/>
<dbReference type="GO" id="GO:0016491">
    <property type="term" value="F:oxidoreductase activity"/>
    <property type="evidence" value="ECO:0007669"/>
    <property type="project" value="InterPro"/>
</dbReference>
<accession>A0A1I0INJ6</accession>
<dbReference type="InterPro" id="IPR001387">
    <property type="entry name" value="Cro/C1-type_HTH"/>
</dbReference>
<reference evidence="4" key="1">
    <citation type="submission" date="2016-10" db="EMBL/GenBank/DDBJ databases">
        <authorList>
            <person name="Varghese N."/>
            <person name="Submissions S."/>
        </authorList>
    </citation>
    <scope>NUCLEOTIDE SEQUENCE [LARGE SCALE GENOMIC DNA]</scope>
    <source>
        <strain evidence="4">NLAE-zl-G277</strain>
    </source>
</reference>
<dbReference type="PANTHER" id="PTHR46558:SF11">
    <property type="entry name" value="HTH-TYPE TRANSCRIPTIONAL REGULATOR XRE"/>
    <property type="match status" value="1"/>
</dbReference>
<dbReference type="RefSeq" id="WP_092367403.1">
    <property type="nucleotide sequence ID" value="NZ_DAINWJ010000183.1"/>
</dbReference>
<dbReference type="SUPFAM" id="SSF57802">
    <property type="entry name" value="Rubredoxin-like"/>
    <property type="match status" value="1"/>
</dbReference>
<dbReference type="EMBL" id="FOIM01000022">
    <property type="protein sequence ID" value="SET98416.1"/>
    <property type="molecule type" value="Genomic_DNA"/>
</dbReference>
<evidence type="ECO:0000259" key="2">
    <source>
        <dbReference type="PROSITE" id="PS50943"/>
    </source>
</evidence>
<dbReference type="Pfam" id="PF01381">
    <property type="entry name" value="HTH_3"/>
    <property type="match status" value="1"/>
</dbReference>
<sequence length="194" mass="21744">MDCVKIGKLIRALRKDQGLTQRQLAAAMNISEQAVSKWERGLGFPDVSLLPELSEVLGVSPETVLSGEMDANDLVGGNMKKLKFYVCPTCGNLIIATAEAAVSCCGKKLRPMELQKAGAEEKLKVELIEQDYFITTDHEMTKDHYITFVALLTGDSLMLRKLYPEWNLQTRIPRFGHGMLVWNCSRHGLFWQAL</sequence>
<dbReference type="Gene3D" id="2.60.40.730">
    <property type="entry name" value="SOR catalytic domain"/>
    <property type="match status" value="1"/>
</dbReference>
<dbReference type="GO" id="GO:0005506">
    <property type="term" value="F:iron ion binding"/>
    <property type="evidence" value="ECO:0007669"/>
    <property type="project" value="InterPro"/>
</dbReference>
<evidence type="ECO:0000313" key="4">
    <source>
        <dbReference type="Proteomes" id="UP000198508"/>
    </source>
</evidence>